<proteinExistence type="predicted"/>
<name>A0A0G0FAD0_9BACT</name>
<dbReference type="AlphaFoldDB" id="A0A0G0FAD0"/>
<evidence type="ECO:0000313" key="1">
    <source>
        <dbReference type="EMBL" id="KKQ14852.1"/>
    </source>
</evidence>
<dbReference type="SUPFAM" id="SSF51126">
    <property type="entry name" value="Pectin lyase-like"/>
    <property type="match status" value="1"/>
</dbReference>
<comment type="caution">
    <text evidence="1">The sequence shown here is derived from an EMBL/GenBank/DDBJ whole genome shotgun (WGS) entry which is preliminary data.</text>
</comment>
<protein>
    <recommendedName>
        <fullName evidence="3">Right handed beta helix domain-containing protein</fullName>
    </recommendedName>
</protein>
<accession>A0A0G0FAD0</accession>
<dbReference type="InterPro" id="IPR011050">
    <property type="entry name" value="Pectin_lyase_fold/virulence"/>
</dbReference>
<organism evidence="1 2">
    <name type="scientific">Candidatus Daviesbacteria bacterium GW2011_GWA1_36_8</name>
    <dbReference type="NCBI Taxonomy" id="1618417"/>
    <lineage>
        <taxon>Bacteria</taxon>
        <taxon>Candidatus Daviesiibacteriota</taxon>
    </lineage>
</organism>
<evidence type="ECO:0000313" key="2">
    <source>
        <dbReference type="Proteomes" id="UP000034448"/>
    </source>
</evidence>
<dbReference type="EMBL" id="LBSJ01000028">
    <property type="protein sequence ID" value="KKQ14852.1"/>
    <property type="molecule type" value="Genomic_DNA"/>
</dbReference>
<gene>
    <name evidence="1" type="ORF">US28_C0028G0016</name>
</gene>
<reference evidence="1 2" key="1">
    <citation type="journal article" date="2015" name="Nature">
        <title>rRNA introns, odd ribosomes, and small enigmatic genomes across a large radiation of phyla.</title>
        <authorList>
            <person name="Brown C.T."/>
            <person name="Hug L.A."/>
            <person name="Thomas B.C."/>
            <person name="Sharon I."/>
            <person name="Castelle C.J."/>
            <person name="Singh A."/>
            <person name="Wilkins M.J."/>
            <person name="Williams K.H."/>
            <person name="Banfield J.F."/>
        </authorList>
    </citation>
    <scope>NUCLEOTIDE SEQUENCE [LARGE SCALE GENOMIC DNA]</scope>
</reference>
<dbReference type="Proteomes" id="UP000034448">
    <property type="component" value="Unassembled WGS sequence"/>
</dbReference>
<evidence type="ECO:0008006" key="3">
    <source>
        <dbReference type="Google" id="ProtNLM"/>
    </source>
</evidence>
<sequence>MNIKVSCFWGMLFFLIIFFSVLSSPVFAAKSSSSLGSTLAQKRIKIGAKLREYKPPTKADCDIRVPKQYPTIQAGIDGQSLIKGTYNEDIVINKSIRLSGKGTLKTIINGQNPDASGTVYITAKNVIVEGFSINGVGNNRGTAAVRQFEQVYDTIIRYNRIVAGNGQLAFLTDNAQNNNLVANNILVGNNSPDIAKVNAFDSNKPTDKVDFLNNTFIGTVSPTDWQTEAFVLDAGAPNSLIQQNVFNATGTMVAVIASNNSSSIHENNFNGGTTIKVAGGWGPSDLNAENNWWGDSAPSDNVQGAIDFTPFATSPFTEN</sequence>